<dbReference type="InterPro" id="IPR025668">
    <property type="entry name" value="Tnp_DDE_dom"/>
</dbReference>
<sequence length="419" mass="48892">MTHYGGAYFFHEFLQVLQVRDFLARHLAYPRRNHRYSLSQMILALVYPIVLGLDRLETASFLRFNGTFQYLTGLPSFPDPQTLRRFLHQAPDSFLEQMHRVNDRLLQSFIHRPDHRSRLIFDLDSSVVTVFGRQQKAEVGYNPRYRGKRSYNPLLCLEANSSYLWDTELRPGNAGTWDGSVELLASCFVNAPPDIRELRVRADAGFGFNPVLEILEARAAQYAVVARLTQAFKRLLPGLRYESVNKQWEMAEFDHRSHGWPHARQFVVARRFLPNEEAETTLFTMGRYMYRAWVTNMDLTAGGIWHFYDGRAAMEPRICELREDYALRKIPTSSFAANALYMEIIRLAYNLVTAFQRNCLEESWQSLTLQKLRHKLFLLPGELTRPQNRPVLRLRESPLLQDLANDILCKVHRLKPIQP</sequence>
<organism evidence="2">
    <name type="scientific">mine drainage metagenome</name>
    <dbReference type="NCBI Taxonomy" id="410659"/>
    <lineage>
        <taxon>unclassified sequences</taxon>
        <taxon>metagenomes</taxon>
        <taxon>ecological metagenomes</taxon>
    </lineage>
</organism>
<name>T1ATX4_9ZZZZ</name>
<reference evidence="2" key="1">
    <citation type="submission" date="2013-08" db="EMBL/GenBank/DDBJ databases">
        <authorList>
            <person name="Mendez C."/>
            <person name="Richter M."/>
            <person name="Ferrer M."/>
            <person name="Sanchez J."/>
        </authorList>
    </citation>
    <scope>NUCLEOTIDE SEQUENCE</scope>
</reference>
<comment type="caution">
    <text evidence="2">The sequence shown here is derived from an EMBL/GenBank/DDBJ whole genome shotgun (WGS) entry which is preliminary data.</text>
</comment>
<dbReference type="InterPro" id="IPR047960">
    <property type="entry name" value="Transpos_IS1380"/>
</dbReference>
<evidence type="ECO:0000259" key="1">
    <source>
        <dbReference type="Pfam" id="PF13701"/>
    </source>
</evidence>
<dbReference type="EMBL" id="AUZY01004273">
    <property type="protein sequence ID" value="EQD64046.1"/>
    <property type="molecule type" value="Genomic_DNA"/>
</dbReference>
<dbReference type="NCBIfam" id="NF033539">
    <property type="entry name" value="transpos_IS1380"/>
    <property type="match status" value="1"/>
</dbReference>
<dbReference type="AlphaFoldDB" id="T1ATX4"/>
<dbReference type="Pfam" id="PF13701">
    <property type="entry name" value="DDE_Tnp_1_4"/>
    <property type="match status" value="1"/>
</dbReference>
<evidence type="ECO:0000313" key="2">
    <source>
        <dbReference type="EMBL" id="EQD64046.1"/>
    </source>
</evidence>
<protein>
    <submittedName>
        <fullName evidence="2">Transposase, IS4 family protein</fullName>
    </submittedName>
</protein>
<proteinExistence type="predicted"/>
<accession>T1ATX4</accession>
<feature type="domain" description="Transposase DDE" evidence="1">
    <location>
        <begin position="4"/>
        <end position="415"/>
    </location>
</feature>
<reference evidence="2" key="2">
    <citation type="journal article" date="2014" name="ISME J.">
        <title>Microbial stratification in low pH oxic and suboxic macroscopic growths along an acid mine drainage.</title>
        <authorList>
            <person name="Mendez-Garcia C."/>
            <person name="Mesa V."/>
            <person name="Sprenger R.R."/>
            <person name="Richter M."/>
            <person name="Diez M.S."/>
            <person name="Solano J."/>
            <person name="Bargiela R."/>
            <person name="Golyshina O.V."/>
            <person name="Manteca A."/>
            <person name="Ramos J.L."/>
            <person name="Gallego J.R."/>
            <person name="Llorente I."/>
            <person name="Martins Dos Santos V.A."/>
            <person name="Jensen O.N."/>
            <person name="Pelaez A.I."/>
            <person name="Sanchez J."/>
            <person name="Ferrer M."/>
        </authorList>
    </citation>
    <scope>NUCLEOTIDE SEQUENCE</scope>
</reference>
<gene>
    <name evidence="2" type="ORF">B1B_06738</name>
</gene>